<organism evidence="1 2">
    <name type="scientific">Iningainema tapete BLCC-T55</name>
    <dbReference type="NCBI Taxonomy" id="2748662"/>
    <lineage>
        <taxon>Bacteria</taxon>
        <taxon>Bacillati</taxon>
        <taxon>Cyanobacteriota</taxon>
        <taxon>Cyanophyceae</taxon>
        <taxon>Nostocales</taxon>
        <taxon>Scytonemataceae</taxon>
        <taxon>Iningainema tapete</taxon>
    </lineage>
</organism>
<sequence length="96" mass="10324">MLEKNNSLLTAVSDEESATVSGGQFTGINTQNNQLIFGEDGSLKLVSNLNGSFTGSDFTSNFTLDISPTSIANLQGSSFANQSPDNVVPFDFRLWR</sequence>
<reference evidence="1" key="1">
    <citation type="submission" date="2020-09" db="EMBL/GenBank/DDBJ databases">
        <title>Iningainema tapete sp. nov. (Scytonemataceae, Cyanobacteria) from greenhouses in central Florida (USA) produces two types of nodularin with biosynthetic potential for microcystin-LR and anabaenopeptins.</title>
        <authorList>
            <person name="Berthold D.E."/>
            <person name="Lefler F.W."/>
            <person name="Huang I.-S."/>
            <person name="Abdulla H."/>
            <person name="Zimba P.V."/>
            <person name="Laughinghouse H.D. IV."/>
        </authorList>
    </citation>
    <scope>NUCLEOTIDE SEQUENCE</scope>
    <source>
        <strain evidence="1">BLCCT55</strain>
    </source>
</reference>
<dbReference type="EMBL" id="JACXAE010000025">
    <property type="protein sequence ID" value="MBD2771503.1"/>
    <property type="molecule type" value="Genomic_DNA"/>
</dbReference>
<dbReference type="AlphaFoldDB" id="A0A8J6XDK6"/>
<dbReference type="Proteomes" id="UP000629098">
    <property type="component" value="Unassembled WGS sequence"/>
</dbReference>
<dbReference type="RefSeq" id="WP_190825796.1">
    <property type="nucleotide sequence ID" value="NZ_CAWPPI010000025.1"/>
</dbReference>
<accession>A0A8J6XDK6</accession>
<evidence type="ECO:0000313" key="1">
    <source>
        <dbReference type="EMBL" id="MBD2771503.1"/>
    </source>
</evidence>
<gene>
    <name evidence="1" type="ORF">ICL16_05090</name>
</gene>
<protein>
    <submittedName>
        <fullName evidence="1">Uncharacterized protein</fullName>
    </submittedName>
</protein>
<comment type="caution">
    <text evidence="1">The sequence shown here is derived from an EMBL/GenBank/DDBJ whole genome shotgun (WGS) entry which is preliminary data.</text>
</comment>
<proteinExistence type="predicted"/>
<keyword evidence="2" id="KW-1185">Reference proteome</keyword>
<evidence type="ECO:0000313" key="2">
    <source>
        <dbReference type="Proteomes" id="UP000629098"/>
    </source>
</evidence>
<name>A0A8J6XDK6_9CYAN</name>